<dbReference type="Proteomes" id="UP000051166">
    <property type="component" value="Unassembled WGS sequence"/>
</dbReference>
<organism evidence="2 3">
    <name type="scientific">Liquorilactobacillus satsumensis DSM 16230 = JCM 12392</name>
    <dbReference type="NCBI Taxonomy" id="1423801"/>
    <lineage>
        <taxon>Bacteria</taxon>
        <taxon>Bacillati</taxon>
        <taxon>Bacillota</taxon>
        <taxon>Bacilli</taxon>
        <taxon>Lactobacillales</taxon>
        <taxon>Lactobacillaceae</taxon>
        <taxon>Liquorilactobacillus</taxon>
    </lineage>
</organism>
<evidence type="ECO:0008006" key="4">
    <source>
        <dbReference type="Google" id="ProtNLM"/>
    </source>
</evidence>
<feature type="transmembrane region" description="Helical" evidence="1">
    <location>
        <begin position="62"/>
        <end position="81"/>
    </location>
</feature>
<gene>
    <name evidence="2" type="ORF">FD50_GL002022</name>
</gene>
<feature type="transmembrane region" description="Helical" evidence="1">
    <location>
        <begin position="35"/>
        <end position="55"/>
    </location>
</feature>
<feature type="transmembrane region" description="Helical" evidence="1">
    <location>
        <begin position="175"/>
        <end position="203"/>
    </location>
</feature>
<protein>
    <recommendedName>
        <fullName evidence="4">Glycosyltransferase RgtA/B/C/D-like domain-containing protein</fullName>
    </recommendedName>
</protein>
<feature type="transmembrane region" description="Helical" evidence="1">
    <location>
        <begin position="432"/>
        <end position="449"/>
    </location>
</feature>
<reference evidence="2 3" key="1">
    <citation type="journal article" date="2015" name="Genome Announc.">
        <title>Expanding the biotechnology potential of lactobacilli through comparative genomics of 213 strains and associated genera.</title>
        <authorList>
            <person name="Sun Z."/>
            <person name="Harris H.M."/>
            <person name="McCann A."/>
            <person name="Guo C."/>
            <person name="Argimon S."/>
            <person name="Zhang W."/>
            <person name="Yang X."/>
            <person name="Jeffery I.B."/>
            <person name="Cooney J.C."/>
            <person name="Kagawa T.F."/>
            <person name="Liu W."/>
            <person name="Song Y."/>
            <person name="Salvetti E."/>
            <person name="Wrobel A."/>
            <person name="Rasinkangas P."/>
            <person name="Parkhill J."/>
            <person name="Rea M.C."/>
            <person name="O'Sullivan O."/>
            <person name="Ritari J."/>
            <person name="Douillard F.P."/>
            <person name="Paul Ross R."/>
            <person name="Yang R."/>
            <person name="Briner A.E."/>
            <person name="Felis G.E."/>
            <person name="de Vos W.M."/>
            <person name="Barrangou R."/>
            <person name="Klaenhammer T.R."/>
            <person name="Caufield P.W."/>
            <person name="Cui Y."/>
            <person name="Zhang H."/>
            <person name="O'Toole P.W."/>
        </authorList>
    </citation>
    <scope>NUCLEOTIDE SEQUENCE [LARGE SCALE GENOMIC DNA]</scope>
    <source>
        <strain evidence="2 3">DSM 16230</strain>
    </source>
</reference>
<evidence type="ECO:0000256" key="1">
    <source>
        <dbReference type="SAM" id="Phobius"/>
    </source>
</evidence>
<dbReference type="PATRIC" id="fig|1423801.4.peg.2066"/>
<sequence>MVSVIFAAICVFVLYNAILLPGKYQNAKLYLLDPLTNLALMLVAILTLLVCYHGLRKLTIRRILLTSILILAFLWQLYLIISFKGSQGIDDFDVRLQAAALAGGARTWPTYFSFAPNNVGVTLLYALVYRFSLLCGWGYSTVVLNAFTFILLDIGILCSWLIVRRHANPRVSSLFLLLTFFFVPLYTTCLVTYTDPIALSFLMMGFAAFDFFMSGQTHWIRGLALVLSVMMFAAAVYCKTNAIIALIALGIFIIFNKYPVKQTVILLLTMLVLLCGAVQLKTAGEHGTNFKIERAHNFPFVYWISAGLNPKFNGTIGDAWADTARFKTYEGRKEHAQELIKTRLQKMGPSGLLQLYGRKINVQWSLGTVGTENRGYGITNDTKDAYAYIFGEQRMPLFAFEQVVYITLWFFAFCVGIDSFKKARHGKFSIHYLLLLYIVGIFFFHMLMWEVAVRYSFITMLPLLILASQGIEVLAQSNLLRKAGRFKYPTVVLTLVGIFLSGSCVYNYSLTQKRVSEQRPIVSQQFFRLTWLQLKPGQSVSERVVAARSFNTLQTNFLPTVQSGLVVSLKGNGSLKVFQNSKNESVPVTGLKGKYRLILKNSTNHPLNIQYLRSRKLDILQPPIDGYQNRFLLFSLIRQQSKLLYPVPLYLLIYVGAILILGMDIWYLRNRGFARH</sequence>
<proteinExistence type="predicted"/>
<evidence type="ECO:0000313" key="2">
    <source>
        <dbReference type="EMBL" id="KRL96743.1"/>
    </source>
</evidence>
<keyword evidence="1" id="KW-0472">Membrane</keyword>
<feature type="transmembrane region" description="Helical" evidence="1">
    <location>
        <begin position="647"/>
        <end position="668"/>
    </location>
</feature>
<feature type="transmembrane region" description="Helical" evidence="1">
    <location>
        <begin position="137"/>
        <end position="163"/>
    </location>
</feature>
<feature type="transmembrane region" description="Helical" evidence="1">
    <location>
        <begin position="223"/>
        <end position="256"/>
    </location>
</feature>
<accession>A0A0R1UUG6</accession>
<name>A0A0R1UUG6_9LACO</name>
<keyword evidence="3" id="KW-1185">Reference proteome</keyword>
<keyword evidence="1" id="KW-1133">Transmembrane helix</keyword>
<dbReference type="EMBL" id="AZFQ01000055">
    <property type="protein sequence ID" value="KRL96743.1"/>
    <property type="molecule type" value="Genomic_DNA"/>
</dbReference>
<feature type="transmembrane region" description="Helical" evidence="1">
    <location>
        <begin position="403"/>
        <end position="420"/>
    </location>
</feature>
<evidence type="ECO:0000313" key="3">
    <source>
        <dbReference type="Proteomes" id="UP000051166"/>
    </source>
</evidence>
<feature type="transmembrane region" description="Helical" evidence="1">
    <location>
        <begin position="263"/>
        <end position="280"/>
    </location>
</feature>
<dbReference type="STRING" id="1423801.FD50_GL002022"/>
<dbReference type="AlphaFoldDB" id="A0A0R1UUG6"/>
<comment type="caution">
    <text evidence="2">The sequence shown here is derived from an EMBL/GenBank/DDBJ whole genome shotgun (WGS) entry which is preliminary data.</text>
</comment>
<keyword evidence="1" id="KW-0812">Transmembrane</keyword>
<feature type="transmembrane region" description="Helical" evidence="1">
    <location>
        <begin position="486"/>
        <end position="508"/>
    </location>
</feature>